<evidence type="ECO:0000256" key="1">
    <source>
        <dbReference type="SAM" id="MobiDB-lite"/>
    </source>
</evidence>
<feature type="compositionally biased region" description="Basic and acidic residues" evidence="1">
    <location>
        <begin position="34"/>
        <end position="46"/>
    </location>
</feature>
<dbReference type="EMBL" id="MT141231">
    <property type="protein sequence ID" value="QJA56641.1"/>
    <property type="molecule type" value="Genomic_DNA"/>
</dbReference>
<proteinExistence type="predicted"/>
<feature type="region of interest" description="Disordered" evidence="1">
    <location>
        <begin position="1"/>
        <end position="72"/>
    </location>
</feature>
<accession>A0A6M3IGW4</accession>
<gene>
    <name evidence="2" type="ORF">MM415B01812_0010</name>
</gene>
<feature type="region of interest" description="Disordered" evidence="1">
    <location>
        <begin position="236"/>
        <end position="265"/>
    </location>
</feature>
<evidence type="ECO:0000313" key="2">
    <source>
        <dbReference type="EMBL" id="QJA56641.1"/>
    </source>
</evidence>
<reference evidence="2" key="1">
    <citation type="submission" date="2020-03" db="EMBL/GenBank/DDBJ databases">
        <title>The deep terrestrial virosphere.</title>
        <authorList>
            <person name="Holmfeldt K."/>
            <person name="Nilsson E."/>
            <person name="Simone D."/>
            <person name="Lopez-Fernandez M."/>
            <person name="Wu X."/>
            <person name="de Brujin I."/>
            <person name="Lundin D."/>
            <person name="Andersson A."/>
            <person name="Bertilsson S."/>
            <person name="Dopson M."/>
        </authorList>
    </citation>
    <scope>NUCLEOTIDE SEQUENCE</scope>
    <source>
        <strain evidence="2">MM415B01812</strain>
    </source>
</reference>
<name>A0A6M3IGW4_9ZZZZ</name>
<feature type="compositionally biased region" description="Basic and acidic residues" evidence="1">
    <location>
        <begin position="54"/>
        <end position="67"/>
    </location>
</feature>
<sequence length="288" mass="31460">MAEEEAGTTAGTGTEAGQTGKAPEGTTKPAPKSGEGKPGKVSEGKAAETAGPPKETEEAFFDPKDLDPSLMPAYKNMQRAFSKKMDVLSKDRQKVDAFNQFETDPVGTMQRMAQRMGYRLTRAEAAEAVATGKEPGQSQDWNPQSWQEVMDKFTGAAEERILQKLGPIVNQVQEMRKTNIEKLLDDSCPEWRTYEDEMKGNIQAHPSLVNDPVKLYRLSVPPEVLESRAVQSALKKLESKVRGSEVSGTSKTTKHQATGFGEVKSFDDAVKAAQRKLAEQGIRAPGQS</sequence>
<organism evidence="2">
    <name type="scientific">viral metagenome</name>
    <dbReference type="NCBI Taxonomy" id="1070528"/>
    <lineage>
        <taxon>unclassified sequences</taxon>
        <taxon>metagenomes</taxon>
        <taxon>organismal metagenomes</taxon>
    </lineage>
</organism>
<feature type="compositionally biased region" description="Low complexity" evidence="1">
    <location>
        <begin position="7"/>
        <end position="17"/>
    </location>
</feature>
<dbReference type="AlphaFoldDB" id="A0A6M3IGW4"/>
<protein>
    <submittedName>
        <fullName evidence="2">Uncharacterized protein</fullName>
    </submittedName>
</protein>